<dbReference type="PANTHER" id="PTHR23424:SF23">
    <property type="entry name" value="PROTEIN SAAL1"/>
    <property type="match status" value="1"/>
</dbReference>
<dbReference type="AlphaFoldDB" id="A0A835DJR4"/>
<gene>
    <name evidence="4" type="ORF">HHK36_011284</name>
</gene>
<keyword evidence="5" id="KW-1185">Reference proteome</keyword>
<evidence type="ECO:0008006" key="6">
    <source>
        <dbReference type="Google" id="ProtNLM"/>
    </source>
</evidence>
<dbReference type="SUPFAM" id="SSF48371">
    <property type="entry name" value="ARM repeat"/>
    <property type="match status" value="1"/>
</dbReference>
<dbReference type="OMA" id="MRATEIN"/>
<comment type="caution">
    <text evidence="4">The sequence shown here is derived from an EMBL/GenBank/DDBJ whole genome shotgun (WGS) entry which is preliminary data.</text>
</comment>
<keyword evidence="2" id="KW-0539">Nucleus</keyword>
<dbReference type="Proteomes" id="UP000655225">
    <property type="component" value="Unassembled WGS sequence"/>
</dbReference>
<proteinExistence type="inferred from homology"/>
<reference evidence="4 5" key="1">
    <citation type="submission" date="2020-04" db="EMBL/GenBank/DDBJ databases">
        <title>Plant Genome Project.</title>
        <authorList>
            <person name="Zhang R.-G."/>
        </authorList>
    </citation>
    <scope>NUCLEOTIDE SEQUENCE [LARGE SCALE GENOMIC DNA]</scope>
    <source>
        <strain evidence="4">YNK0</strain>
        <tissue evidence="4">Leaf</tissue>
    </source>
</reference>
<sequence length="439" mass="48689">MLFDISTTVDPSYIISLIRKLLPRSERNSNGFHVEDVREASVQGSETEGMKGSIVSVSSAEFLNSPNSKTEAMDTLDDLDGLDRQTEIDEGFCHNPEHPGESVGEEAWEEYGCILWDLAASKTHAEFMVQNLILEVLLANLTISQSMRATEINLGIIGNLACHEVPRNHLVSMNGLIETIVGQLFLDDSSCLCEACRLLTLGLQGSGSITWAEALQPEDILRRIQWIAENTLNVQLLERSIGLLLAIVENQQEVASILLPPLMKLGLPSLLINLLACELNKLNGERMPDRYIVLDTILRAIEALCVVDDFSHVICSDKELFRLVYDLVKLPDKVEVANSCVTSAVLIANLLTDVPDLASGISQDLPFIQGLLDIFPFVSEARCALWSIFARVLVQFQEGEMSPSSLRQFVSILVEKSDLIEEDLLDHQLEDSNKDHKSF</sequence>
<evidence type="ECO:0000256" key="3">
    <source>
        <dbReference type="ARBA" id="ARBA00038401"/>
    </source>
</evidence>
<comment type="similarity">
    <text evidence="3">Belongs to the SAAL1 family.</text>
</comment>
<comment type="subcellular location">
    <subcellularLocation>
        <location evidence="1">Nucleus</location>
    </subcellularLocation>
</comment>
<evidence type="ECO:0000256" key="2">
    <source>
        <dbReference type="ARBA" id="ARBA00023242"/>
    </source>
</evidence>
<accession>A0A835DJR4</accession>
<evidence type="ECO:0000313" key="4">
    <source>
        <dbReference type="EMBL" id="KAF8403187.1"/>
    </source>
</evidence>
<evidence type="ECO:0000313" key="5">
    <source>
        <dbReference type="Proteomes" id="UP000655225"/>
    </source>
</evidence>
<evidence type="ECO:0000256" key="1">
    <source>
        <dbReference type="ARBA" id="ARBA00004123"/>
    </source>
</evidence>
<dbReference type="InterPro" id="IPR016024">
    <property type="entry name" value="ARM-type_fold"/>
</dbReference>
<dbReference type="GO" id="GO:0005634">
    <property type="term" value="C:nucleus"/>
    <property type="evidence" value="ECO:0007669"/>
    <property type="project" value="UniProtKB-SubCell"/>
</dbReference>
<dbReference type="PANTHER" id="PTHR23424">
    <property type="entry name" value="SERUM AMYLOID A"/>
    <property type="match status" value="1"/>
</dbReference>
<organism evidence="4 5">
    <name type="scientific">Tetracentron sinense</name>
    <name type="common">Spur-leaf</name>
    <dbReference type="NCBI Taxonomy" id="13715"/>
    <lineage>
        <taxon>Eukaryota</taxon>
        <taxon>Viridiplantae</taxon>
        <taxon>Streptophyta</taxon>
        <taxon>Embryophyta</taxon>
        <taxon>Tracheophyta</taxon>
        <taxon>Spermatophyta</taxon>
        <taxon>Magnoliopsida</taxon>
        <taxon>Trochodendrales</taxon>
        <taxon>Trochodendraceae</taxon>
        <taxon>Tetracentron</taxon>
    </lineage>
</organism>
<dbReference type="EMBL" id="JABCRI010000007">
    <property type="protein sequence ID" value="KAF8403187.1"/>
    <property type="molecule type" value="Genomic_DNA"/>
</dbReference>
<protein>
    <recommendedName>
        <fullName evidence="6">ARM repeat superfamily protein</fullName>
    </recommendedName>
</protein>
<dbReference type="Gene3D" id="1.25.10.10">
    <property type="entry name" value="Leucine-rich Repeat Variant"/>
    <property type="match status" value="1"/>
</dbReference>
<name>A0A835DJR4_TETSI</name>
<dbReference type="OrthoDB" id="2156856at2759"/>
<dbReference type="InterPro" id="IPR052464">
    <property type="entry name" value="Synovial_Prolif_Regulator"/>
</dbReference>
<dbReference type="InterPro" id="IPR011989">
    <property type="entry name" value="ARM-like"/>
</dbReference>